<feature type="non-terminal residue" evidence="1">
    <location>
        <position position="67"/>
    </location>
</feature>
<evidence type="ECO:0000313" key="2">
    <source>
        <dbReference type="Proteomes" id="UP000541444"/>
    </source>
</evidence>
<dbReference type="AlphaFoldDB" id="A0A7J7NV91"/>
<organism evidence="1 2">
    <name type="scientific">Kingdonia uniflora</name>
    <dbReference type="NCBI Taxonomy" id="39325"/>
    <lineage>
        <taxon>Eukaryota</taxon>
        <taxon>Viridiplantae</taxon>
        <taxon>Streptophyta</taxon>
        <taxon>Embryophyta</taxon>
        <taxon>Tracheophyta</taxon>
        <taxon>Spermatophyta</taxon>
        <taxon>Magnoliopsida</taxon>
        <taxon>Ranunculales</taxon>
        <taxon>Circaeasteraceae</taxon>
        <taxon>Kingdonia</taxon>
    </lineage>
</organism>
<gene>
    <name evidence="1" type="ORF">GIB67_010947</name>
</gene>
<keyword evidence="2" id="KW-1185">Reference proteome</keyword>
<proteinExistence type="predicted"/>
<comment type="caution">
    <text evidence="1">The sequence shown here is derived from an EMBL/GenBank/DDBJ whole genome shotgun (WGS) entry which is preliminary data.</text>
</comment>
<reference evidence="1 2" key="1">
    <citation type="journal article" date="2020" name="IScience">
        <title>Genome Sequencing of the Endangered Kingdonia uniflora (Circaeasteraceae, Ranunculales) Reveals Potential Mechanisms of Evolutionary Specialization.</title>
        <authorList>
            <person name="Sun Y."/>
            <person name="Deng T."/>
            <person name="Zhang A."/>
            <person name="Moore M.J."/>
            <person name="Landis J.B."/>
            <person name="Lin N."/>
            <person name="Zhang H."/>
            <person name="Zhang X."/>
            <person name="Huang J."/>
            <person name="Zhang X."/>
            <person name="Sun H."/>
            <person name="Wang H."/>
        </authorList>
    </citation>
    <scope>NUCLEOTIDE SEQUENCE [LARGE SCALE GENOMIC DNA]</scope>
    <source>
        <strain evidence="1">TB1705</strain>
        <tissue evidence="1">Leaf</tissue>
    </source>
</reference>
<dbReference type="Proteomes" id="UP000541444">
    <property type="component" value="Unassembled WGS sequence"/>
</dbReference>
<name>A0A7J7NV91_9MAGN</name>
<accession>A0A7J7NV91</accession>
<protein>
    <submittedName>
        <fullName evidence="1">Uncharacterized protein</fullName>
    </submittedName>
</protein>
<evidence type="ECO:0000313" key="1">
    <source>
        <dbReference type="EMBL" id="KAF6171079.1"/>
    </source>
</evidence>
<sequence length="67" mass="7979">MVFILSWKNSSFDFWVSQKFFLRRALVMNTLLKVVECIKCCYYKKMVNSFYHCSPWLTLSIVQVGLS</sequence>
<dbReference type="EMBL" id="JACGCM010000539">
    <property type="protein sequence ID" value="KAF6171079.1"/>
    <property type="molecule type" value="Genomic_DNA"/>
</dbReference>